<feature type="transmembrane region" description="Helical" evidence="6">
    <location>
        <begin position="365"/>
        <end position="387"/>
    </location>
</feature>
<evidence type="ECO:0000256" key="4">
    <source>
        <dbReference type="ARBA" id="ARBA00023136"/>
    </source>
</evidence>
<evidence type="ECO:0000313" key="8">
    <source>
        <dbReference type="EMBL" id="ROW17006.1"/>
    </source>
</evidence>
<dbReference type="InParanoid" id="A0A423XKI4"/>
<evidence type="ECO:0000256" key="2">
    <source>
        <dbReference type="ARBA" id="ARBA00022692"/>
    </source>
</evidence>
<evidence type="ECO:0000259" key="7">
    <source>
        <dbReference type="Pfam" id="PF00892"/>
    </source>
</evidence>
<evidence type="ECO:0000256" key="3">
    <source>
        <dbReference type="ARBA" id="ARBA00022989"/>
    </source>
</evidence>
<feature type="transmembrane region" description="Helical" evidence="6">
    <location>
        <begin position="330"/>
        <end position="353"/>
    </location>
</feature>
<feature type="transmembrane region" description="Helical" evidence="6">
    <location>
        <begin position="139"/>
        <end position="157"/>
    </location>
</feature>
<feature type="transmembrane region" description="Helical" evidence="6">
    <location>
        <begin position="399"/>
        <end position="422"/>
    </location>
</feature>
<evidence type="ECO:0000256" key="6">
    <source>
        <dbReference type="SAM" id="Phobius"/>
    </source>
</evidence>
<feature type="transmembrane region" description="Helical" evidence="6">
    <location>
        <begin position="169"/>
        <end position="190"/>
    </location>
</feature>
<keyword evidence="4 6" id="KW-0472">Membrane</keyword>
<feature type="region of interest" description="Disordered" evidence="5">
    <location>
        <begin position="29"/>
        <end position="74"/>
    </location>
</feature>
<dbReference type="InterPro" id="IPR037185">
    <property type="entry name" value="EmrE-like"/>
</dbReference>
<proteinExistence type="predicted"/>
<accession>A0A423XKI4</accession>
<feature type="region of interest" description="Disordered" evidence="5">
    <location>
        <begin position="484"/>
        <end position="505"/>
    </location>
</feature>
<name>A0A423XKI4_9PEZI</name>
<gene>
    <name evidence="8" type="ORF">VPNG_01178</name>
</gene>
<feature type="transmembrane region" description="Helical" evidence="6">
    <location>
        <begin position="262"/>
        <end position="281"/>
    </location>
</feature>
<dbReference type="SUPFAM" id="SSF103481">
    <property type="entry name" value="Multidrug resistance efflux transporter EmrE"/>
    <property type="match status" value="2"/>
</dbReference>
<dbReference type="InterPro" id="IPR000620">
    <property type="entry name" value="EamA_dom"/>
</dbReference>
<feature type="transmembrane region" description="Helical" evidence="6">
    <location>
        <begin position="228"/>
        <end position="250"/>
    </location>
</feature>
<evidence type="ECO:0000256" key="5">
    <source>
        <dbReference type="SAM" id="MobiDB-lite"/>
    </source>
</evidence>
<organism evidence="8 9">
    <name type="scientific">Cytospora leucostoma</name>
    <dbReference type="NCBI Taxonomy" id="1230097"/>
    <lineage>
        <taxon>Eukaryota</taxon>
        <taxon>Fungi</taxon>
        <taxon>Dikarya</taxon>
        <taxon>Ascomycota</taxon>
        <taxon>Pezizomycotina</taxon>
        <taxon>Sordariomycetes</taxon>
        <taxon>Sordariomycetidae</taxon>
        <taxon>Diaporthales</taxon>
        <taxon>Cytosporaceae</taxon>
        <taxon>Cytospora</taxon>
    </lineage>
</organism>
<sequence>MGAHSEILQIPAKEKSDFDVLVQDVAGSATPGRSARGGFHYEVDSPLQGTNGLHQASKAEGSHAPAETDSEKGPMVREKIPSLFLASRHAWRLPSISLSDDERQPPAYHLSTSSQSQVRSTIKASLPGWMVRIWDENRSCIFVVISGLFASAMTLFTKKLELRGSGLHPVQILFMRMAVTTIGCTAYLWWKRIPHSLLGAKGIRWLLLFRGFSGFVGIYTMWTAIQFLNLADATVITFLTPTMVGIYSAIFLHQPYPRREQLASLLALIGVVFIARPTFLFGNSTYAQTGGGGGSTQPNVEVTPVPTVTDDGQPTTRASRAGDEAAARHFTGILIALLSAVGGAGAFISIKSIGDRAHVITTTNAFSVCCTVVSGALIAIAPVVGYAQPQLRFMLPQDLVQWVMVSAITFCGFLTQWFMTIGLSSEAKSNKAQAMVYTGMLWTVVFDRWFFGQNMYWSSFLGCALIVGSAVWIILMPKPEDRHKGAHDIEDDAASRGPEADPMIADTGALKEGDAEEMMSMERM</sequence>
<dbReference type="GO" id="GO:0016020">
    <property type="term" value="C:membrane"/>
    <property type="evidence" value="ECO:0007669"/>
    <property type="project" value="UniProtKB-SubCell"/>
</dbReference>
<keyword evidence="2 6" id="KW-0812">Transmembrane</keyword>
<keyword evidence="9" id="KW-1185">Reference proteome</keyword>
<dbReference type="PANTHER" id="PTHR22911:SF6">
    <property type="entry name" value="SOLUTE CARRIER FAMILY 35 MEMBER G1"/>
    <property type="match status" value="1"/>
</dbReference>
<feature type="domain" description="EamA" evidence="7">
    <location>
        <begin position="331"/>
        <end position="474"/>
    </location>
</feature>
<feature type="domain" description="EamA" evidence="7">
    <location>
        <begin position="139"/>
        <end position="275"/>
    </location>
</feature>
<dbReference type="EMBL" id="LKEB01000003">
    <property type="protein sequence ID" value="ROW17006.1"/>
    <property type="molecule type" value="Genomic_DNA"/>
</dbReference>
<protein>
    <recommendedName>
        <fullName evidence="7">EamA domain-containing protein</fullName>
    </recommendedName>
</protein>
<comment type="caution">
    <text evidence="8">The sequence shown here is derived from an EMBL/GenBank/DDBJ whole genome shotgun (WGS) entry which is preliminary data.</text>
</comment>
<evidence type="ECO:0000256" key="1">
    <source>
        <dbReference type="ARBA" id="ARBA00004141"/>
    </source>
</evidence>
<dbReference type="Proteomes" id="UP000285146">
    <property type="component" value="Unassembled WGS sequence"/>
</dbReference>
<feature type="transmembrane region" description="Helical" evidence="6">
    <location>
        <begin position="202"/>
        <end position="222"/>
    </location>
</feature>
<dbReference type="AlphaFoldDB" id="A0A423XKI4"/>
<dbReference type="PANTHER" id="PTHR22911">
    <property type="entry name" value="ACYL-MALONYL CONDENSING ENZYME-RELATED"/>
    <property type="match status" value="1"/>
</dbReference>
<feature type="transmembrane region" description="Helical" evidence="6">
    <location>
        <begin position="434"/>
        <end position="451"/>
    </location>
</feature>
<reference evidence="8 9" key="1">
    <citation type="submission" date="2015-09" db="EMBL/GenBank/DDBJ databases">
        <title>Host preference determinants of Valsa canker pathogens revealed by comparative genomics.</title>
        <authorList>
            <person name="Yin Z."/>
            <person name="Huang L."/>
        </authorList>
    </citation>
    <scope>NUCLEOTIDE SEQUENCE [LARGE SCALE GENOMIC DNA]</scope>
    <source>
        <strain evidence="8 9">SXYLt</strain>
    </source>
</reference>
<feature type="transmembrane region" description="Helical" evidence="6">
    <location>
        <begin position="457"/>
        <end position="475"/>
    </location>
</feature>
<dbReference type="OrthoDB" id="306876at2759"/>
<dbReference type="Pfam" id="PF00892">
    <property type="entry name" value="EamA"/>
    <property type="match status" value="2"/>
</dbReference>
<evidence type="ECO:0000313" key="9">
    <source>
        <dbReference type="Proteomes" id="UP000285146"/>
    </source>
</evidence>
<keyword evidence="3 6" id="KW-1133">Transmembrane helix</keyword>
<comment type="subcellular location">
    <subcellularLocation>
        <location evidence="1">Membrane</location>
        <topology evidence="1">Multi-pass membrane protein</topology>
    </subcellularLocation>
</comment>